<evidence type="ECO:0000256" key="10">
    <source>
        <dbReference type="ARBA" id="ARBA00023136"/>
    </source>
</evidence>
<keyword evidence="5 12" id="KW-0812">Transmembrane</keyword>
<protein>
    <recommendedName>
        <fullName evidence="13">Cytochrome b561 domain-containing protein</fullName>
    </recommendedName>
</protein>
<dbReference type="RefSeq" id="XP_038044572.1">
    <property type="nucleotide sequence ID" value="XM_038188644.1"/>
</dbReference>
<keyword evidence="9" id="KW-0408">Iron</keyword>
<evidence type="ECO:0000259" key="13">
    <source>
        <dbReference type="PROSITE" id="PS50939"/>
    </source>
</evidence>
<dbReference type="Pfam" id="PF03188">
    <property type="entry name" value="Cytochrom_B561"/>
    <property type="match status" value="1"/>
</dbReference>
<evidence type="ECO:0000313" key="15">
    <source>
        <dbReference type="Proteomes" id="UP000887568"/>
    </source>
</evidence>
<evidence type="ECO:0000256" key="7">
    <source>
        <dbReference type="ARBA" id="ARBA00022982"/>
    </source>
</evidence>
<dbReference type="GO" id="GO:0016491">
    <property type="term" value="F:oxidoreductase activity"/>
    <property type="evidence" value="ECO:0007669"/>
    <property type="project" value="InterPro"/>
</dbReference>
<dbReference type="PANTHER" id="PTHR10106">
    <property type="entry name" value="CYTOCHROME B561-RELATED"/>
    <property type="match status" value="1"/>
</dbReference>
<dbReference type="AlphaFoldDB" id="A0A913YYU9"/>
<feature type="transmembrane region" description="Helical" evidence="12">
    <location>
        <begin position="152"/>
        <end position="171"/>
    </location>
</feature>
<keyword evidence="7" id="KW-0249">Electron transport</keyword>
<feature type="transmembrane region" description="Helical" evidence="12">
    <location>
        <begin position="191"/>
        <end position="210"/>
    </location>
</feature>
<keyword evidence="15" id="KW-1185">Reference proteome</keyword>
<evidence type="ECO:0000256" key="4">
    <source>
        <dbReference type="ARBA" id="ARBA00022617"/>
    </source>
</evidence>
<comment type="subcellular location">
    <subcellularLocation>
        <location evidence="2">Membrane</location>
        <topology evidence="2">Multi-pass membrane protein</topology>
    </subcellularLocation>
</comment>
<keyword evidence="4" id="KW-0349">Heme</keyword>
<evidence type="ECO:0000256" key="3">
    <source>
        <dbReference type="ARBA" id="ARBA00022448"/>
    </source>
</evidence>
<sequence length="331" mass="37327">MRAPYHYPCYPSFWHTSSTSRLCTQSKKWRLVLHSFPNDTRQTVGFHLFSRFSIGPTENKELHSQDSNQPATTMRAFYPLVLASQVAVVLVLILAGYWTGHYLGGFAWDGSAKEFNLHPLLMILGLVFFYGDAILMFRIFRKENKTVVKVIHMLMQSIAIICGIIALKAVFRFHNKAGIPNMYTLHSWVGLPVFVLFCLQYIGGFVSFFFPKLNETRRAAVLPYHKFFGVTLLGLVCVTALTGINNKLFFAMPGGEGKDKYSSLPSQAYVGNFLGLAIVIYAVFVGFLVTFDEYKREQEAPNPEKLPLTTAEMKQFQTMDPADPSAGEEAK</sequence>
<keyword evidence="8 12" id="KW-1133">Transmembrane helix</keyword>
<feature type="region of interest" description="Disordered" evidence="11">
    <location>
        <begin position="299"/>
        <end position="331"/>
    </location>
</feature>
<dbReference type="SMART" id="SM00665">
    <property type="entry name" value="B561"/>
    <property type="match status" value="1"/>
</dbReference>
<evidence type="ECO:0000313" key="14">
    <source>
        <dbReference type="EnsemblMetazoa" id="XP_038044572.1"/>
    </source>
</evidence>
<feature type="transmembrane region" description="Helical" evidence="12">
    <location>
        <begin position="120"/>
        <end position="140"/>
    </location>
</feature>
<organism evidence="14 15">
    <name type="scientific">Patiria miniata</name>
    <name type="common">Bat star</name>
    <name type="synonym">Asterina miniata</name>
    <dbReference type="NCBI Taxonomy" id="46514"/>
    <lineage>
        <taxon>Eukaryota</taxon>
        <taxon>Metazoa</taxon>
        <taxon>Echinodermata</taxon>
        <taxon>Eleutherozoa</taxon>
        <taxon>Asterozoa</taxon>
        <taxon>Asteroidea</taxon>
        <taxon>Valvatacea</taxon>
        <taxon>Valvatida</taxon>
        <taxon>Asterinidae</taxon>
        <taxon>Patiria</taxon>
    </lineage>
</organism>
<dbReference type="GeneID" id="119719263"/>
<dbReference type="PROSITE" id="PS50939">
    <property type="entry name" value="CYTOCHROME_B561"/>
    <property type="match status" value="1"/>
</dbReference>
<proteinExistence type="predicted"/>
<evidence type="ECO:0000256" key="2">
    <source>
        <dbReference type="ARBA" id="ARBA00004141"/>
    </source>
</evidence>
<evidence type="ECO:0000256" key="5">
    <source>
        <dbReference type="ARBA" id="ARBA00022692"/>
    </source>
</evidence>
<evidence type="ECO:0000256" key="12">
    <source>
        <dbReference type="SAM" id="Phobius"/>
    </source>
</evidence>
<name>A0A913YYU9_PATMI</name>
<feature type="domain" description="Cytochrome b561" evidence="13">
    <location>
        <begin position="83"/>
        <end position="290"/>
    </location>
</feature>
<keyword evidence="10 12" id="KW-0472">Membrane</keyword>
<keyword evidence="3" id="KW-0813">Transport</keyword>
<feature type="transmembrane region" description="Helical" evidence="12">
    <location>
        <begin position="269"/>
        <end position="291"/>
    </location>
</feature>
<evidence type="ECO:0000256" key="1">
    <source>
        <dbReference type="ARBA" id="ARBA00001970"/>
    </source>
</evidence>
<keyword evidence="6" id="KW-0479">Metal-binding</keyword>
<evidence type="ECO:0000256" key="11">
    <source>
        <dbReference type="SAM" id="MobiDB-lite"/>
    </source>
</evidence>
<dbReference type="FunFam" id="1.20.120.1770:FF:000001">
    <property type="entry name" value="Cytochrome b reductase 1"/>
    <property type="match status" value="1"/>
</dbReference>
<evidence type="ECO:0000256" key="8">
    <source>
        <dbReference type="ARBA" id="ARBA00022989"/>
    </source>
</evidence>
<comment type="cofactor">
    <cofactor evidence="1">
        <name>heme b</name>
        <dbReference type="ChEBI" id="CHEBI:60344"/>
    </cofactor>
</comment>
<evidence type="ECO:0000256" key="6">
    <source>
        <dbReference type="ARBA" id="ARBA00022723"/>
    </source>
</evidence>
<dbReference type="GO" id="GO:0046872">
    <property type="term" value="F:metal ion binding"/>
    <property type="evidence" value="ECO:0007669"/>
    <property type="project" value="UniProtKB-KW"/>
</dbReference>
<dbReference type="Proteomes" id="UP000887568">
    <property type="component" value="Unplaced"/>
</dbReference>
<dbReference type="InterPro" id="IPR006593">
    <property type="entry name" value="Cyt_b561/ferric_Rdtase_TM"/>
</dbReference>
<feature type="transmembrane region" description="Helical" evidence="12">
    <location>
        <begin position="77"/>
        <end position="100"/>
    </location>
</feature>
<evidence type="ECO:0000256" key="9">
    <source>
        <dbReference type="ARBA" id="ARBA00023004"/>
    </source>
</evidence>
<dbReference type="GO" id="GO:0016020">
    <property type="term" value="C:membrane"/>
    <property type="evidence" value="ECO:0007669"/>
    <property type="project" value="UniProtKB-SubCell"/>
</dbReference>
<dbReference type="EnsemblMetazoa" id="XM_038188644.1">
    <property type="protein sequence ID" value="XP_038044572.1"/>
    <property type="gene ID" value="LOC119719263"/>
</dbReference>
<feature type="transmembrane region" description="Helical" evidence="12">
    <location>
        <begin position="222"/>
        <end position="244"/>
    </location>
</feature>
<dbReference type="PANTHER" id="PTHR10106:SF0">
    <property type="entry name" value="LD36721P"/>
    <property type="match status" value="1"/>
</dbReference>
<accession>A0A913YYU9</accession>
<dbReference type="Gene3D" id="1.20.120.1770">
    <property type="match status" value="1"/>
</dbReference>
<reference evidence="14" key="1">
    <citation type="submission" date="2022-11" db="UniProtKB">
        <authorList>
            <consortium name="EnsemblMetazoa"/>
        </authorList>
    </citation>
    <scope>IDENTIFICATION</scope>
</reference>
<dbReference type="OrthoDB" id="907479at2759"/>
<dbReference type="InterPro" id="IPR043205">
    <property type="entry name" value="CYB561/CYBRD1-like"/>
</dbReference>